<dbReference type="AlphaFoldDB" id="A0AA38Q6X8"/>
<dbReference type="Proteomes" id="UP001163850">
    <property type="component" value="Unassembled WGS sequence"/>
</dbReference>
<dbReference type="Gene3D" id="2.80.10.50">
    <property type="match status" value="1"/>
</dbReference>
<sequence>MNSTLIHDGSLVASRARTRWSLGLLQRRFCVNELFGWDTYPDDEDSSVFRVYVPGAPTATSIDLSNYGDTTPGTIEPLWIKWEGKNQTWRSTKCKMRLTII</sequence>
<protein>
    <submittedName>
        <fullName evidence="1">Uncharacterized protein</fullName>
    </submittedName>
</protein>
<proteinExistence type="predicted"/>
<accession>A0AA38Q6X8</accession>
<gene>
    <name evidence="1" type="ORF">F5890DRAFT_1550711</name>
</gene>
<evidence type="ECO:0000313" key="1">
    <source>
        <dbReference type="EMBL" id="KAJ3988202.1"/>
    </source>
</evidence>
<organism evidence="1 2">
    <name type="scientific">Lentinula detonsa</name>
    <dbReference type="NCBI Taxonomy" id="2804962"/>
    <lineage>
        <taxon>Eukaryota</taxon>
        <taxon>Fungi</taxon>
        <taxon>Dikarya</taxon>
        <taxon>Basidiomycota</taxon>
        <taxon>Agaricomycotina</taxon>
        <taxon>Agaricomycetes</taxon>
        <taxon>Agaricomycetidae</taxon>
        <taxon>Agaricales</taxon>
        <taxon>Marasmiineae</taxon>
        <taxon>Omphalotaceae</taxon>
        <taxon>Lentinula</taxon>
    </lineage>
</organism>
<reference evidence="1" key="1">
    <citation type="submission" date="2022-08" db="EMBL/GenBank/DDBJ databases">
        <authorList>
            <consortium name="DOE Joint Genome Institute"/>
            <person name="Min B."/>
            <person name="Riley R."/>
            <person name="Sierra-Patev S."/>
            <person name="Naranjo-Ortiz M."/>
            <person name="Looney B."/>
            <person name="Konkel Z."/>
            <person name="Slot J.C."/>
            <person name="Sakamoto Y."/>
            <person name="Steenwyk J.L."/>
            <person name="Rokas A."/>
            <person name="Carro J."/>
            <person name="Camarero S."/>
            <person name="Ferreira P."/>
            <person name="Molpeceres G."/>
            <person name="Ruiz-Duenas F.J."/>
            <person name="Serrano A."/>
            <person name="Henrissat B."/>
            <person name="Drula E."/>
            <person name="Hughes K.W."/>
            <person name="Mata J.L."/>
            <person name="Ishikawa N.K."/>
            <person name="Vargas-Isla R."/>
            <person name="Ushijima S."/>
            <person name="Smith C.A."/>
            <person name="Ahrendt S."/>
            <person name="Andreopoulos W."/>
            <person name="He G."/>
            <person name="Labutti K."/>
            <person name="Lipzen A."/>
            <person name="Ng V."/>
            <person name="Sandor L."/>
            <person name="Barry K."/>
            <person name="Martinez A.T."/>
            <person name="Xiao Y."/>
            <person name="Gibbons J.G."/>
            <person name="Terashima K."/>
            <person name="Hibbett D.S."/>
            <person name="Grigoriev I.V."/>
        </authorList>
    </citation>
    <scope>NUCLEOTIDE SEQUENCE</scope>
    <source>
        <strain evidence="1">TFB7829</strain>
    </source>
</reference>
<dbReference type="EMBL" id="MU801912">
    <property type="protein sequence ID" value="KAJ3988202.1"/>
    <property type="molecule type" value="Genomic_DNA"/>
</dbReference>
<evidence type="ECO:0000313" key="2">
    <source>
        <dbReference type="Proteomes" id="UP001163850"/>
    </source>
</evidence>
<comment type="caution">
    <text evidence="1">The sequence shown here is derived from an EMBL/GenBank/DDBJ whole genome shotgun (WGS) entry which is preliminary data.</text>
</comment>
<name>A0AA38Q6X8_9AGAR</name>